<evidence type="ECO:0000313" key="14">
    <source>
        <dbReference type="EMBL" id="MBP3192369.1"/>
    </source>
</evidence>
<dbReference type="RefSeq" id="WP_210511270.1">
    <property type="nucleotide sequence ID" value="NZ_JAFIDN010000004.1"/>
</dbReference>
<feature type="signal peptide" evidence="13">
    <location>
        <begin position="1"/>
        <end position="24"/>
    </location>
</feature>
<feature type="transmembrane region" description="Helical" evidence="11">
    <location>
        <begin position="318"/>
        <end position="337"/>
    </location>
</feature>
<proteinExistence type="inferred from homology"/>
<keyword evidence="13" id="KW-0732">Signal</keyword>
<dbReference type="SUPFAM" id="SSF81336">
    <property type="entry name" value="F1F0 ATP synthase subunit A"/>
    <property type="match status" value="1"/>
</dbReference>
<keyword evidence="4 11" id="KW-0138">CF(0)</keyword>
<feature type="chain" id="PRO_5035244436" description="ATP synthase subunit a" evidence="13">
    <location>
        <begin position="25"/>
        <end position="370"/>
    </location>
</feature>
<dbReference type="EMBL" id="JAFIDN010000004">
    <property type="protein sequence ID" value="MBP3192369.1"/>
    <property type="molecule type" value="Genomic_DNA"/>
</dbReference>
<evidence type="ECO:0000256" key="3">
    <source>
        <dbReference type="ARBA" id="ARBA00022448"/>
    </source>
</evidence>
<evidence type="ECO:0000256" key="10">
    <source>
        <dbReference type="ARBA" id="ARBA00023310"/>
    </source>
</evidence>
<dbReference type="PRINTS" id="PR00123">
    <property type="entry name" value="ATPASEA"/>
</dbReference>
<feature type="transmembrane region" description="Helical" evidence="11">
    <location>
        <begin position="134"/>
        <end position="155"/>
    </location>
</feature>
<gene>
    <name evidence="11 14" type="primary">atpB</name>
    <name evidence="14" type="ORF">NATSA_06820</name>
</gene>
<dbReference type="InterPro" id="IPR035908">
    <property type="entry name" value="F0_ATP_A_sf"/>
</dbReference>
<feature type="transmembrane region" description="Helical" evidence="11">
    <location>
        <begin position="290"/>
        <end position="311"/>
    </location>
</feature>
<comment type="caution">
    <text evidence="14">The sequence shown here is derived from an EMBL/GenBank/DDBJ whole genome shotgun (WGS) entry which is preliminary data.</text>
</comment>
<dbReference type="InterPro" id="IPR045083">
    <property type="entry name" value="ATP_synth_F0_asu_bact/mt"/>
</dbReference>
<evidence type="ECO:0000256" key="6">
    <source>
        <dbReference type="ARBA" id="ARBA00022781"/>
    </source>
</evidence>
<name>A0A8J7UWL6_9BACT</name>
<dbReference type="Pfam" id="PF00119">
    <property type="entry name" value="ATP-synt_A"/>
    <property type="match status" value="1"/>
</dbReference>
<organism evidence="14 15">
    <name type="scientific">Natronogracilivirga saccharolytica</name>
    <dbReference type="NCBI Taxonomy" id="2812953"/>
    <lineage>
        <taxon>Bacteria</taxon>
        <taxon>Pseudomonadati</taxon>
        <taxon>Balneolota</taxon>
        <taxon>Balneolia</taxon>
        <taxon>Balneolales</taxon>
        <taxon>Cyclonatronaceae</taxon>
        <taxon>Natronogracilivirga</taxon>
    </lineage>
</organism>
<evidence type="ECO:0000256" key="11">
    <source>
        <dbReference type="HAMAP-Rule" id="MF_01393"/>
    </source>
</evidence>
<sequence>MKHQLRLLFLIIVFIAGTAAQSSAESSEENDIDLVEEGAGESAENRIDLIDKVVDHHYLDFKPLVTIELPRFFYDDGSFHFHRSTTALLNSKPDLFTDEDYIDADPVTKNGEIQPASWNIVRTDGTPVDFDFSITSHLVFFWIAALLTFAIFIPLSKKYRQGVGRSSEPKGAFQNIFETLVLFIRDDIALQNIGSKKYQLFTPYLLTVFFFILFMNFFGLMPWGVSSTADITVTAVLAICTFFATQLFASKEHWKHIFWFPGVPVPIKFILLPVELIGLFTKPFALCIRLFANMASGKILIFALLGTIFLFSDLFGPGIAYGTSWVWVFLTLFVYLIKALVSFIQAYVFTILSALFIGLAVDDHSEEHAH</sequence>
<dbReference type="Proteomes" id="UP000673975">
    <property type="component" value="Unassembled WGS sequence"/>
</dbReference>
<dbReference type="AlphaFoldDB" id="A0A8J7UWL6"/>
<dbReference type="GO" id="GO:0005886">
    <property type="term" value="C:plasma membrane"/>
    <property type="evidence" value="ECO:0007669"/>
    <property type="project" value="UniProtKB-SubCell"/>
</dbReference>
<keyword evidence="11" id="KW-1003">Cell membrane</keyword>
<dbReference type="PANTHER" id="PTHR11410">
    <property type="entry name" value="ATP SYNTHASE SUBUNIT A"/>
    <property type="match status" value="1"/>
</dbReference>
<comment type="subcellular location">
    <subcellularLocation>
        <location evidence="11 12">Cell membrane</location>
        <topology evidence="11 12">Multi-pass membrane protein</topology>
    </subcellularLocation>
    <subcellularLocation>
        <location evidence="1">Membrane</location>
        <topology evidence="1">Multi-pass membrane protein</topology>
    </subcellularLocation>
</comment>
<feature type="transmembrane region" description="Helical" evidence="11">
    <location>
        <begin position="204"/>
        <end position="225"/>
    </location>
</feature>
<dbReference type="NCBIfam" id="TIGR01131">
    <property type="entry name" value="ATP_synt_6_or_A"/>
    <property type="match status" value="1"/>
</dbReference>
<evidence type="ECO:0000256" key="8">
    <source>
        <dbReference type="ARBA" id="ARBA00023065"/>
    </source>
</evidence>
<keyword evidence="5 11" id="KW-0812">Transmembrane</keyword>
<evidence type="ECO:0000256" key="1">
    <source>
        <dbReference type="ARBA" id="ARBA00004141"/>
    </source>
</evidence>
<keyword evidence="6 11" id="KW-0375">Hydrogen ion transport</keyword>
<dbReference type="InterPro" id="IPR000568">
    <property type="entry name" value="ATP_synth_F0_asu"/>
</dbReference>
<evidence type="ECO:0000256" key="13">
    <source>
        <dbReference type="SAM" id="SignalP"/>
    </source>
</evidence>
<evidence type="ECO:0000256" key="7">
    <source>
        <dbReference type="ARBA" id="ARBA00022989"/>
    </source>
</evidence>
<protein>
    <recommendedName>
        <fullName evidence="11 12">ATP synthase subunit a</fullName>
    </recommendedName>
    <alternativeName>
        <fullName evidence="11">ATP synthase F0 sector subunit a</fullName>
    </alternativeName>
    <alternativeName>
        <fullName evidence="11">F-ATPase subunit 6</fullName>
    </alternativeName>
</protein>
<keyword evidence="9 11" id="KW-0472">Membrane</keyword>
<evidence type="ECO:0000313" key="15">
    <source>
        <dbReference type="Proteomes" id="UP000673975"/>
    </source>
</evidence>
<feature type="transmembrane region" description="Helical" evidence="11">
    <location>
        <begin position="257"/>
        <end position="278"/>
    </location>
</feature>
<dbReference type="HAMAP" id="MF_01393">
    <property type="entry name" value="ATP_synth_a_bact"/>
    <property type="match status" value="1"/>
</dbReference>
<dbReference type="PANTHER" id="PTHR11410:SF0">
    <property type="entry name" value="ATP SYNTHASE SUBUNIT A"/>
    <property type="match status" value="1"/>
</dbReference>
<reference evidence="14" key="1">
    <citation type="submission" date="2021-02" db="EMBL/GenBank/DDBJ databases">
        <title>Natronogracilivirga saccharolytica gen. nov. sp. nov. a new anaerobic, haloalkiliphilic carbohydrate-fermenting bacterium from soda lake and proposing of Cyclonatronumiaceae fam. nov. in the phylum Balneolaeota.</title>
        <authorList>
            <person name="Zhilina T.N."/>
            <person name="Sorokin D.Y."/>
            <person name="Zavarzina D.G."/>
            <person name="Toshchakov S.V."/>
            <person name="Kublanov I.V."/>
        </authorList>
    </citation>
    <scope>NUCLEOTIDE SEQUENCE</scope>
    <source>
        <strain evidence="14">Z-1702</strain>
    </source>
</reference>
<evidence type="ECO:0000256" key="5">
    <source>
        <dbReference type="ARBA" id="ARBA00022692"/>
    </source>
</evidence>
<dbReference type="CDD" id="cd00310">
    <property type="entry name" value="ATP-synt_Fo_a_6"/>
    <property type="match status" value="1"/>
</dbReference>
<comment type="function">
    <text evidence="11 12">Key component of the proton channel; it plays a direct role in the translocation of protons across the membrane.</text>
</comment>
<dbReference type="GO" id="GO:0045259">
    <property type="term" value="C:proton-transporting ATP synthase complex"/>
    <property type="evidence" value="ECO:0007669"/>
    <property type="project" value="UniProtKB-KW"/>
</dbReference>
<dbReference type="GO" id="GO:0046933">
    <property type="term" value="F:proton-transporting ATP synthase activity, rotational mechanism"/>
    <property type="evidence" value="ECO:0007669"/>
    <property type="project" value="UniProtKB-UniRule"/>
</dbReference>
<feature type="transmembrane region" description="Helical" evidence="11">
    <location>
        <begin position="231"/>
        <end position="250"/>
    </location>
</feature>
<keyword evidence="3 11" id="KW-0813">Transport</keyword>
<keyword evidence="8 11" id="KW-0406">Ion transport</keyword>
<evidence type="ECO:0000256" key="12">
    <source>
        <dbReference type="RuleBase" id="RU000483"/>
    </source>
</evidence>
<dbReference type="Gene3D" id="1.20.120.220">
    <property type="entry name" value="ATP synthase, F0 complex, subunit A"/>
    <property type="match status" value="1"/>
</dbReference>
<keyword evidence="10 11" id="KW-0066">ATP synthesis</keyword>
<comment type="similarity">
    <text evidence="2 11 12">Belongs to the ATPase A chain family.</text>
</comment>
<keyword evidence="15" id="KW-1185">Reference proteome</keyword>
<evidence type="ECO:0000256" key="9">
    <source>
        <dbReference type="ARBA" id="ARBA00023136"/>
    </source>
</evidence>
<accession>A0A8J7UWL6</accession>
<evidence type="ECO:0000256" key="2">
    <source>
        <dbReference type="ARBA" id="ARBA00006810"/>
    </source>
</evidence>
<keyword evidence="7 11" id="KW-1133">Transmembrane helix</keyword>
<evidence type="ECO:0000256" key="4">
    <source>
        <dbReference type="ARBA" id="ARBA00022547"/>
    </source>
</evidence>